<dbReference type="HOGENOM" id="CLU_2501715_0_0_1"/>
<proteinExistence type="predicted"/>
<feature type="compositionally biased region" description="Low complexity" evidence="1">
    <location>
        <begin position="41"/>
        <end position="55"/>
    </location>
</feature>
<organism evidence="2">
    <name type="scientific">Oryza meridionalis</name>
    <dbReference type="NCBI Taxonomy" id="40149"/>
    <lineage>
        <taxon>Eukaryota</taxon>
        <taxon>Viridiplantae</taxon>
        <taxon>Streptophyta</taxon>
        <taxon>Embryophyta</taxon>
        <taxon>Tracheophyta</taxon>
        <taxon>Spermatophyta</taxon>
        <taxon>Magnoliopsida</taxon>
        <taxon>Liliopsida</taxon>
        <taxon>Poales</taxon>
        <taxon>Poaceae</taxon>
        <taxon>BOP clade</taxon>
        <taxon>Oryzoideae</taxon>
        <taxon>Oryzeae</taxon>
        <taxon>Oryzinae</taxon>
        <taxon>Oryza</taxon>
    </lineage>
</organism>
<keyword evidence="3" id="KW-1185">Reference proteome</keyword>
<evidence type="ECO:0000256" key="1">
    <source>
        <dbReference type="SAM" id="MobiDB-lite"/>
    </source>
</evidence>
<dbReference type="Gramene" id="OMERI11G11230.1">
    <property type="protein sequence ID" value="OMERI11G11230.1"/>
    <property type="gene ID" value="OMERI11G11230"/>
</dbReference>
<name>A0A0E0F5Q7_9ORYZ</name>
<evidence type="ECO:0000313" key="3">
    <source>
        <dbReference type="Proteomes" id="UP000008021"/>
    </source>
</evidence>
<dbReference type="Proteomes" id="UP000008021">
    <property type="component" value="Chromosome 11"/>
</dbReference>
<sequence length="86" mass="9189">MELLTLTRAVSPAQEQCHPVVGTCRLLIGAGLRNSIGTYMTPASSRAPTARTSSPKQPPPRDILLNLKFGFGLNQLPAQSRGNTLC</sequence>
<accession>A0A0E0F5Q7</accession>
<feature type="region of interest" description="Disordered" evidence="1">
    <location>
        <begin position="39"/>
        <end position="61"/>
    </location>
</feature>
<evidence type="ECO:0000313" key="2">
    <source>
        <dbReference type="EnsemblPlants" id="OMERI11G11230.1"/>
    </source>
</evidence>
<protein>
    <submittedName>
        <fullName evidence="2">Uncharacterized protein</fullName>
    </submittedName>
</protein>
<dbReference type="AlphaFoldDB" id="A0A0E0F5Q7"/>
<reference evidence="2" key="1">
    <citation type="submission" date="2015-04" db="UniProtKB">
        <authorList>
            <consortium name="EnsemblPlants"/>
        </authorList>
    </citation>
    <scope>IDENTIFICATION</scope>
</reference>
<dbReference type="EnsemblPlants" id="OMERI11G11230.1">
    <property type="protein sequence ID" value="OMERI11G11230.1"/>
    <property type="gene ID" value="OMERI11G11230"/>
</dbReference>
<reference evidence="2" key="2">
    <citation type="submission" date="2018-05" db="EMBL/GenBank/DDBJ databases">
        <title>OmerRS3 (Oryza meridionalis Reference Sequence Version 3).</title>
        <authorList>
            <person name="Zhang J."/>
            <person name="Kudrna D."/>
            <person name="Lee S."/>
            <person name="Talag J."/>
            <person name="Welchert J."/>
            <person name="Wing R.A."/>
        </authorList>
    </citation>
    <scope>NUCLEOTIDE SEQUENCE [LARGE SCALE GENOMIC DNA]</scope>
    <source>
        <strain evidence="2">cv. OR44</strain>
    </source>
</reference>